<dbReference type="EMBL" id="QUMO01000002">
    <property type="protein sequence ID" value="REF87474.1"/>
    <property type="molecule type" value="Genomic_DNA"/>
</dbReference>
<evidence type="ECO:0008006" key="5">
    <source>
        <dbReference type="Google" id="ProtNLM"/>
    </source>
</evidence>
<sequence>MAAAASRAYADPAAAAARLLLWLALILLMVLTPVAELVFRGPLYVFLPVGACILIVAGRVAQERGSGLKLARLLRSPIAGAALFLFFWAGLSLLWTPFPDEAVTRFLKAALTALVVFFAILSLPEKTRATNLYLLPIGLAIVAVATIVLTFFAPRMFWQGDTPDATLAQRCVMTLTVLLWPAIGGLALREKWLLAVVLAGAVTAAVLATFVEIALVGLALAAVVYAVAVSEPQRVGQILGFGLAALVLLAPAAALIVLALVSVGHLPHVGPGLVFADVIVQEWPRFITGHGLDFATRAVEIGVLPADAPGSILFKIWYELGVLGAIAFAVLAVSAFIAAGNAPVAIAPALLAGLVAGLVVAVWGTETTQIWWMSLNGLDAIALALMCKAAPRAKRPLAPAAEDGPLEPDEEADALEA</sequence>
<protein>
    <recommendedName>
        <fullName evidence="5">O-antigen ligase-like membrane protein</fullName>
    </recommendedName>
</protein>
<proteinExistence type="predicted"/>
<organism evidence="3 4">
    <name type="scientific">Methylovirgula ligni</name>
    <dbReference type="NCBI Taxonomy" id="569860"/>
    <lineage>
        <taxon>Bacteria</taxon>
        <taxon>Pseudomonadati</taxon>
        <taxon>Pseudomonadota</taxon>
        <taxon>Alphaproteobacteria</taxon>
        <taxon>Hyphomicrobiales</taxon>
        <taxon>Beijerinckiaceae</taxon>
        <taxon>Methylovirgula</taxon>
    </lineage>
</organism>
<keyword evidence="2" id="KW-1133">Transmembrane helix</keyword>
<reference evidence="3 4" key="1">
    <citation type="submission" date="2018-08" db="EMBL/GenBank/DDBJ databases">
        <title>Genomic Encyclopedia of Type Strains, Phase IV (KMG-IV): sequencing the most valuable type-strain genomes for metagenomic binning, comparative biology and taxonomic classification.</title>
        <authorList>
            <person name="Goeker M."/>
        </authorList>
    </citation>
    <scope>NUCLEOTIDE SEQUENCE [LARGE SCALE GENOMIC DNA]</scope>
    <source>
        <strain evidence="3 4">BW863</strain>
    </source>
</reference>
<feature type="transmembrane region" description="Helical" evidence="2">
    <location>
        <begin position="73"/>
        <end position="96"/>
    </location>
</feature>
<feature type="compositionally biased region" description="Acidic residues" evidence="1">
    <location>
        <begin position="404"/>
        <end position="417"/>
    </location>
</feature>
<dbReference type="OrthoDB" id="8437837at2"/>
<gene>
    <name evidence="3" type="ORF">DES32_1097</name>
</gene>
<feature type="region of interest" description="Disordered" evidence="1">
    <location>
        <begin position="398"/>
        <end position="417"/>
    </location>
</feature>
<keyword evidence="2" id="KW-0812">Transmembrane</keyword>
<evidence type="ECO:0000313" key="4">
    <source>
        <dbReference type="Proteomes" id="UP000256900"/>
    </source>
</evidence>
<feature type="transmembrane region" description="Helical" evidence="2">
    <location>
        <begin position="238"/>
        <end position="261"/>
    </location>
</feature>
<dbReference type="AlphaFoldDB" id="A0A3D9YXI6"/>
<feature type="transmembrane region" description="Helical" evidence="2">
    <location>
        <begin position="133"/>
        <end position="153"/>
    </location>
</feature>
<evidence type="ECO:0000256" key="2">
    <source>
        <dbReference type="SAM" id="Phobius"/>
    </source>
</evidence>
<keyword evidence="4" id="KW-1185">Reference proteome</keyword>
<feature type="transmembrane region" description="Helical" evidence="2">
    <location>
        <begin position="12"/>
        <end position="31"/>
    </location>
</feature>
<keyword evidence="2" id="KW-0472">Membrane</keyword>
<name>A0A3D9YXI6_9HYPH</name>
<evidence type="ECO:0000256" key="1">
    <source>
        <dbReference type="SAM" id="MobiDB-lite"/>
    </source>
</evidence>
<accession>A0A3D9YXI6</accession>
<feature type="transmembrane region" description="Helical" evidence="2">
    <location>
        <begin position="344"/>
        <end position="364"/>
    </location>
</feature>
<feature type="transmembrane region" description="Helical" evidence="2">
    <location>
        <begin position="43"/>
        <end position="61"/>
    </location>
</feature>
<feature type="transmembrane region" description="Helical" evidence="2">
    <location>
        <begin position="193"/>
        <end position="226"/>
    </location>
</feature>
<dbReference type="RefSeq" id="WP_115835673.1">
    <property type="nucleotide sequence ID" value="NZ_CP025086.1"/>
</dbReference>
<feature type="transmembrane region" description="Helical" evidence="2">
    <location>
        <begin position="102"/>
        <end position="121"/>
    </location>
</feature>
<feature type="transmembrane region" description="Helical" evidence="2">
    <location>
        <begin position="316"/>
        <end position="337"/>
    </location>
</feature>
<comment type="caution">
    <text evidence="3">The sequence shown here is derived from an EMBL/GenBank/DDBJ whole genome shotgun (WGS) entry which is preliminary data.</text>
</comment>
<evidence type="ECO:0000313" key="3">
    <source>
        <dbReference type="EMBL" id="REF87474.1"/>
    </source>
</evidence>
<dbReference type="Proteomes" id="UP000256900">
    <property type="component" value="Unassembled WGS sequence"/>
</dbReference>